<reference evidence="2 3" key="1">
    <citation type="submission" date="2018-06" db="EMBL/GenBank/DDBJ databases">
        <title>Comparative genomics reveals the genomic features of Rhizophagus irregularis, R. cerebriforme, R. diaphanum and Gigaspora rosea, and their symbiotic lifestyle signature.</title>
        <authorList>
            <person name="Morin E."/>
            <person name="San Clemente H."/>
            <person name="Chen E.C.H."/>
            <person name="De La Providencia I."/>
            <person name="Hainaut M."/>
            <person name="Kuo A."/>
            <person name="Kohler A."/>
            <person name="Murat C."/>
            <person name="Tang N."/>
            <person name="Roy S."/>
            <person name="Loubradou J."/>
            <person name="Henrissat B."/>
            <person name="Grigoriev I.V."/>
            <person name="Corradi N."/>
            <person name="Roux C."/>
            <person name="Martin F.M."/>
        </authorList>
    </citation>
    <scope>NUCLEOTIDE SEQUENCE [LARGE SCALE GENOMIC DNA]</scope>
    <source>
        <strain evidence="2 3">DAOM 194757</strain>
    </source>
</reference>
<dbReference type="AlphaFoldDB" id="A0A397V5A6"/>
<name>A0A397V5A6_9GLOM</name>
<feature type="compositionally biased region" description="Basic and acidic residues" evidence="1">
    <location>
        <begin position="53"/>
        <end position="67"/>
    </location>
</feature>
<organism evidence="2 3">
    <name type="scientific">Gigaspora rosea</name>
    <dbReference type="NCBI Taxonomy" id="44941"/>
    <lineage>
        <taxon>Eukaryota</taxon>
        <taxon>Fungi</taxon>
        <taxon>Fungi incertae sedis</taxon>
        <taxon>Mucoromycota</taxon>
        <taxon>Glomeromycotina</taxon>
        <taxon>Glomeromycetes</taxon>
        <taxon>Diversisporales</taxon>
        <taxon>Gigasporaceae</taxon>
        <taxon>Gigaspora</taxon>
    </lineage>
</organism>
<protein>
    <submittedName>
        <fullName evidence="2">Uncharacterized protein</fullName>
    </submittedName>
</protein>
<evidence type="ECO:0000313" key="3">
    <source>
        <dbReference type="Proteomes" id="UP000266673"/>
    </source>
</evidence>
<feature type="region of interest" description="Disordered" evidence="1">
    <location>
        <begin position="43"/>
        <end position="67"/>
    </location>
</feature>
<comment type="caution">
    <text evidence="2">The sequence shown here is derived from an EMBL/GenBank/DDBJ whole genome shotgun (WGS) entry which is preliminary data.</text>
</comment>
<evidence type="ECO:0000313" key="2">
    <source>
        <dbReference type="EMBL" id="RIB14486.1"/>
    </source>
</evidence>
<dbReference type="Proteomes" id="UP000266673">
    <property type="component" value="Unassembled WGS sequence"/>
</dbReference>
<accession>A0A397V5A6</accession>
<evidence type="ECO:0000256" key="1">
    <source>
        <dbReference type="SAM" id="MobiDB-lite"/>
    </source>
</evidence>
<dbReference type="OrthoDB" id="10545265at2759"/>
<gene>
    <name evidence="2" type="ORF">C2G38_2040144</name>
</gene>
<sequence>MNSEEKDKERRIIVSDDRRCHMNDGEIYELPESSRRVQNIECANKQRSGSRTKIYEDSYSRKDGKRMRATETIDSEMDNQLFNPGGSTFLKTKETMLETKINSY</sequence>
<dbReference type="EMBL" id="QKWP01000827">
    <property type="protein sequence ID" value="RIB14486.1"/>
    <property type="molecule type" value="Genomic_DNA"/>
</dbReference>
<keyword evidence="3" id="KW-1185">Reference proteome</keyword>
<proteinExistence type="predicted"/>